<proteinExistence type="predicted"/>
<organism evidence="2 3">
    <name type="scientific">Lactuca saligna</name>
    <name type="common">Willowleaf lettuce</name>
    <dbReference type="NCBI Taxonomy" id="75948"/>
    <lineage>
        <taxon>Eukaryota</taxon>
        <taxon>Viridiplantae</taxon>
        <taxon>Streptophyta</taxon>
        <taxon>Embryophyta</taxon>
        <taxon>Tracheophyta</taxon>
        <taxon>Spermatophyta</taxon>
        <taxon>Magnoliopsida</taxon>
        <taxon>eudicotyledons</taxon>
        <taxon>Gunneridae</taxon>
        <taxon>Pentapetalae</taxon>
        <taxon>asterids</taxon>
        <taxon>campanulids</taxon>
        <taxon>Asterales</taxon>
        <taxon>Asteraceae</taxon>
        <taxon>Cichorioideae</taxon>
        <taxon>Cichorieae</taxon>
        <taxon>Lactucinae</taxon>
        <taxon>Lactuca</taxon>
    </lineage>
</organism>
<gene>
    <name evidence="2" type="ORF">LSALG_LOCUS41379</name>
</gene>
<dbReference type="Proteomes" id="UP001177003">
    <property type="component" value="Chromosome 9"/>
</dbReference>
<keyword evidence="3" id="KW-1185">Reference proteome</keyword>
<dbReference type="EMBL" id="OX465085">
    <property type="protein sequence ID" value="CAI9302915.1"/>
    <property type="molecule type" value="Genomic_DNA"/>
</dbReference>
<reference evidence="2" key="1">
    <citation type="submission" date="2023-04" db="EMBL/GenBank/DDBJ databases">
        <authorList>
            <person name="Vijverberg K."/>
            <person name="Xiong W."/>
            <person name="Schranz E."/>
        </authorList>
    </citation>
    <scope>NUCLEOTIDE SEQUENCE</scope>
</reference>
<evidence type="ECO:0000313" key="3">
    <source>
        <dbReference type="Proteomes" id="UP001177003"/>
    </source>
</evidence>
<protein>
    <submittedName>
        <fullName evidence="2">Uncharacterized protein</fullName>
    </submittedName>
</protein>
<evidence type="ECO:0000313" key="2">
    <source>
        <dbReference type="EMBL" id="CAI9302915.1"/>
    </source>
</evidence>
<feature type="compositionally biased region" description="Basic and acidic residues" evidence="1">
    <location>
        <begin position="60"/>
        <end position="81"/>
    </location>
</feature>
<name>A0AA36A1M1_LACSI</name>
<sequence>MSRRLLRIDADVNQLKGVLLSAPSPGPNDDDDQKAGETDSVELGSEENILNQIEPPQPMHDSERPIETEKLTEDSEHDHDDECQMLDMNFIDPTVPVQGEDSDDDEDEHDDECQMLDMNFIDPTVIVQGEESDIMQGRGRRNQPMSYLNFLGYSFSNVVAPEVMV</sequence>
<feature type="region of interest" description="Disordered" evidence="1">
    <location>
        <begin position="18"/>
        <end position="81"/>
    </location>
</feature>
<evidence type="ECO:0000256" key="1">
    <source>
        <dbReference type="SAM" id="MobiDB-lite"/>
    </source>
</evidence>
<accession>A0AA36A1M1</accession>
<dbReference type="AlphaFoldDB" id="A0AA36A1M1"/>